<dbReference type="InterPro" id="IPR011032">
    <property type="entry name" value="GroES-like_sf"/>
</dbReference>
<evidence type="ECO:0000259" key="2">
    <source>
        <dbReference type="SMART" id="SM00829"/>
    </source>
</evidence>
<dbReference type="VEuPathDB" id="FungiDB:PMAA_081080"/>
<dbReference type="SMART" id="SM00829">
    <property type="entry name" value="PKS_ER"/>
    <property type="match status" value="1"/>
</dbReference>
<dbReference type="Pfam" id="PF08240">
    <property type="entry name" value="ADH_N"/>
    <property type="match status" value="1"/>
</dbReference>
<gene>
    <name evidence="3" type="ORF">PMAA_081080</name>
</gene>
<dbReference type="SUPFAM" id="SSF50129">
    <property type="entry name" value="GroES-like"/>
    <property type="match status" value="1"/>
</dbReference>
<dbReference type="InterPro" id="IPR051603">
    <property type="entry name" value="Zinc-ADH_QOR/CCCR"/>
</dbReference>
<dbReference type="Gene3D" id="3.40.50.720">
    <property type="entry name" value="NAD(P)-binding Rossmann-like Domain"/>
    <property type="match status" value="1"/>
</dbReference>
<evidence type="ECO:0000313" key="4">
    <source>
        <dbReference type="Proteomes" id="UP000001294"/>
    </source>
</evidence>
<feature type="domain" description="Enoyl reductase (ER)" evidence="2">
    <location>
        <begin position="67"/>
        <end position="378"/>
    </location>
</feature>
<dbReference type="InterPro" id="IPR013154">
    <property type="entry name" value="ADH-like_N"/>
</dbReference>
<evidence type="ECO:0000313" key="3">
    <source>
        <dbReference type="EMBL" id="EEA24095.1"/>
    </source>
</evidence>
<organism evidence="3 4">
    <name type="scientific">Talaromyces marneffei (strain ATCC 18224 / CBS 334.59 / QM 7333)</name>
    <name type="common">Penicillium marneffei</name>
    <dbReference type="NCBI Taxonomy" id="441960"/>
    <lineage>
        <taxon>Eukaryota</taxon>
        <taxon>Fungi</taxon>
        <taxon>Dikarya</taxon>
        <taxon>Ascomycota</taxon>
        <taxon>Pezizomycotina</taxon>
        <taxon>Eurotiomycetes</taxon>
        <taxon>Eurotiomycetidae</taxon>
        <taxon>Eurotiales</taxon>
        <taxon>Trichocomaceae</taxon>
        <taxon>Talaromyces</taxon>
        <taxon>Talaromyces sect. Talaromyces</taxon>
    </lineage>
</organism>
<evidence type="ECO:0000256" key="1">
    <source>
        <dbReference type="ARBA" id="ARBA00022857"/>
    </source>
</evidence>
<dbReference type="Proteomes" id="UP000001294">
    <property type="component" value="Unassembled WGS sequence"/>
</dbReference>
<name>B6QF60_TALMQ</name>
<reference evidence="4" key="1">
    <citation type="journal article" date="2015" name="Genome Announc.">
        <title>Genome sequence of the AIDS-associated pathogen Penicillium marneffei (ATCC18224) and its near taxonomic relative Talaromyces stipitatus (ATCC10500).</title>
        <authorList>
            <person name="Nierman W.C."/>
            <person name="Fedorova-Abrams N.D."/>
            <person name="Andrianopoulos A."/>
        </authorList>
    </citation>
    <scope>NUCLEOTIDE SEQUENCE [LARGE SCALE GENOMIC DNA]</scope>
    <source>
        <strain evidence="4">ATCC 18224 / CBS 334.59 / QM 7333</strain>
    </source>
</reference>
<dbReference type="AlphaFoldDB" id="B6QF60"/>
<dbReference type="PhylomeDB" id="B6QF60"/>
<accession>B6QF60</accession>
<dbReference type="OrthoDB" id="203908at2759"/>
<dbReference type="GO" id="GO:0016491">
    <property type="term" value="F:oxidoreductase activity"/>
    <property type="evidence" value="ECO:0007669"/>
    <property type="project" value="InterPro"/>
</dbReference>
<dbReference type="CDD" id="cd08243">
    <property type="entry name" value="quinone_oxidoreductase_like_1"/>
    <property type="match status" value="1"/>
</dbReference>
<keyword evidence="4" id="KW-1185">Reference proteome</keyword>
<proteinExistence type="predicted"/>
<keyword evidence="1" id="KW-0521">NADP</keyword>
<dbReference type="Gene3D" id="3.90.180.10">
    <property type="entry name" value="Medium-chain alcohol dehydrogenases, catalytic domain"/>
    <property type="match status" value="1"/>
</dbReference>
<dbReference type="InterPro" id="IPR020843">
    <property type="entry name" value="ER"/>
</dbReference>
<dbReference type="Pfam" id="PF13602">
    <property type="entry name" value="ADH_zinc_N_2"/>
    <property type="match status" value="1"/>
</dbReference>
<dbReference type="InterPro" id="IPR036291">
    <property type="entry name" value="NAD(P)-bd_dom_sf"/>
</dbReference>
<sequence length="381" mass="41436">MPLALIAATNPRLILHKNVFRSIFWGGLIVATTFKTNIIYKASFHSFSGAIMAANSTMKAVVIHTKGGPDVLKVEERPIPTAQPGQVLIRVKAFGLNRSEMFTRQGHSPGVEFPRILGIEATGIVEHAPGGEFEKGQIVMTAMGGMGRQFDGGYAQYTVVPTNQVQVITVPTKLGWDVLGAMPEMLNTAYGAITKSLEVKKGDRLLIRGGTTSVGLAALAIAKGFGAHVASTSRRPEREQMLREYGADKFFVEDGAIAAQIKDDSQKFNKVLELVGVVTLKDSFQCTSKGGIVSMTGIVGNKWSIDNFQAMEYIPKYRYLTTFGGWVEEFMSTPLNDIVQQVEAGTFKIKVGKVFHMDQIAEAHQCMDDNAAEGKIVVLTD</sequence>
<dbReference type="PANTHER" id="PTHR44154:SF1">
    <property type="entry name" value="QUINONE OXIDOREDUCTASE"/>
    <property type="match status" value="1"/>
</dbReference>
<dbReference type="HOGENOM" id="CLU_026673_3_4_1"/>
<dbReference type="PANTHER" id="PTHR44154">
    <property type="entry name" value="QUINONE OXIDOREDUCTASE"/>
    <property type="match status" value="1"/>
</dbReference>
<dbReference type="SUPFAM" id="SSF51735">
    <property type="entry name" value="NAD(P)-binding Rossmann-fold domains"/>
    <property type="match status" value="1"/>
</dbReference>
<dbReference type="EMBL" id="DS995901">
    <property type="protein sequence ID" value="EEA24095.1"/>
    <property type="molecule type" value="Genomic_DNA"/>
</dbReference>
<protein>
    <submittedName>
        <fullName evidence="3">Zinc-binding oxidoreductase, putative</fullName>
    </submittedName>
</protein>